<evidence type="ECO:0000313" key="2">
    <source>
        <dbReference type="EMBL" id="GFN87868.1"/>
    </source>
</evidence>
<organism evidence="2 3">
    <name type="scientific">Plakobranchus ocellatus</name>
    <dbReference type="NCBI Taxonomy" id="259542"/>
    <lineage>
        <taxon>Eukaryota</taxon>
        <taxon>Metazoa</taxon>
        <taxon>Spiralia</taxon>
        <taxon>Lophotrochozoa</taxon>
        <taxon>Mollusca</taxon>
        <taxon>Gastropoda</taxon>
        <taxon>Heterobranchia</taxon>
        <taxon>Euthyneura</taxon>
        <taxon>Panpulmonata</taxon>
        <taxon>Sacoglossa</taxon>
        <taxon>Placobranchoidea</taxon>
        <taxon>Plakobranchidae</taxon>
        <taxon>Plakobranchus</taxon>
    </lineage>
</organism>
<comment type="caution">
    <text evidence="2">The sequence shown here is derived from an EMBL/GenBank/DDBJ whole genome shotgun (WGS) entry which is preliminary data.</text>
</comment>
<dbReference type="AlphaFoldDB" id="A0AAV3YXU1"/>
<name>A0AAV3YXU1_9GAST</name>
<evidence type="ECO:0000256" key="1">
    <source>
        <dbReference type="SAM" id="MobiDB-lite"/>
    </source>
</evidence>
<feature type="region of interest" description="Disordered" evidence="1">
    <location>
        <begin position="65"/>
        <end position="84"/>
    </location>
</feature>
<sequence>MRQLFTDGVVDHNPNPTRASDSFHDAGISLIQHREMEVDGQEDQSARCLMASKNVRSYLIFQKSIPPSSSSCAPKRASEVPCKP</sequence>
<keyword evidence="3" id="KW-1185">Reference proteome</keyword>
<reference evidence="2 3" key="1">
    <citation type="journal article" date="2021" name="Elife">
        <title>Chloroplast acquisition without the gene transfer in kleptoplastic sea slugs, Plakobranchus ocellatus.</title>
        <authorList>
            <person name="Maeda T."/>
            <person name="Takahashi S."/>
            <person name="Yoshida T."/>
            <person name="Shimamura S."/>
            <person name="Takaki Y."/>
            <person name="Nagai Y."/>
            <person name="Toyoda A."/>
            <person name="Suzuki Y."/>
            <person name="Arimoto A."/>
            <person name="Ishii H."/>
            <person name="Satoh N."/>
            <person name="Nishiyama T."/>
            <person name="Hasebe M."/>
            <person name="Maruyama T."/>
            <person name="Minagawa J."/>
            <person name="Obokata J."/>
            <person name="Shigenobu S."/>
        </authorList>
    </citation>
    <scope>NUCLEOTIDE SEQUENCE [LARGE SCALE GENOMIC DNA]</scope>
</reference>
<feature type="region of interest" description="Disordered" evidence="1">
    <location>
        <begin position="1"/>
        <end position="23"/>
    </location>
</feature>
<gene>
    <name evidence="2" type="ORF">PoB_001437400</name>
</gene>
<proteinExistence type="predicted"/>
<accession>A0AAV3YXU1</accession>
<dbReference type="Proteomes" id="UP000735302">
    <property type="component" value="Unassembled WGS sequence"/>
</dbReference>
<dbReference type="EMBL" id="BLXT01001819">
    <property type="protein sequence ID" value="GFN87868.1"/>
    <property type="molecule type" value="Genomic_DNA"/>
</dbReference>
<evidence type="ECO:0000313" key="3">
    <source>
        <dbReference type="Proteomes" id="UP000735302"/>
    </source>
</evidence>
<protein>
    <submittedName>
        <fullName evidence="2">Uncharacterized protein</fullName>
    </submittedName>
</protein>